<dbReference type="GO" id="GO:0003906">
    <property type="term" value="F:DNA-(apurinic or apyrimidinic site) endonuclease activity"/>
    <property type="evidence" value="ECO:0007669"/>
    <property type="project" value="TreeGrafter"/>
</dbReference>
<evidence type="ECO:0000256" key="5">
    <source>
        <dbReference type="ARBA" id="ARBA00022763"/>
    </source>
</evidence>
<dbReference type="PROSITE" id="PS00731">
    <property type="entry name" value="AP_NUCLEASE_F2_3"/>
    <property type="match status" value="1"/>
</dbReference>
<keyword evidence="3" id="KW-0540">Nuclease</keyword>
<comment type="cofactor">
    <cofactor evidence="1">
        <name>Zn(2+)</name>
        <dbReference type="ChEBI" id="CHEBI:29105"/>
    </cofactor>
</comment>
<dbReference type="InterPro" id="IPR001719">
    <property type="entry name" value="AP_endonuc_2"/>
</dbReference>
<dbReference type="SMART" id="SM00518">
    <property type="entry name" value="AP2Ec"/>
    <property type="match status" value="1"/>
</dbReference>
<dbReference type="Gene3D" id="3.20.20.150">
    <property type="entry name" value="Divalent-metal-dependent TIM barrel enzymes"/>
    <property type="match status" value="1"/>
</dbReference>
<evidence type="ECO:0000256" key="6">
    <source>
        <dbReference type="ARBA" id="ARBA00022801"/>
    </source>
</evidence>
<evidence type="ECO:0000256" key="3">
    <source>
        <dbReference type="ARBA" id="ARBA00022722"/>
    </source>
</evidence>
<dbReference type="RefSeq" id="WP_088907015.1">
    <property type="nucleotide sequence ID" value="NZ_CP018145.1"/>
</dbReference>
<dbReference type="Proteomes" id="UP000197781">
    <property type="component" value="Chromosome"/>
</dbReference>
<dbReference type="GO" id="GO:0006284">
    <property type="term" value="P:base-excision repair"/>
    <property type="evidence" value="ECO:0007669"/>
    <property type="project" value="TreeGrafter"/>
</dbReference>
<organism evidence="10 11">
    <name type="scientific">Brevibacillus formosus</name>
    <dbReference type="NCBI Taxonomy" id="54913"/>
    <lineage>
        <taxon>Bacteria</taxon>
        <taxon>Bacillati</taxon>
        <taxon>Bacillota</taxon>
        <taxon>Bacilli</taxon>
        <taxon>Bacillales</taxon>
        <taxon>Paenibacillaceae</taxon>
        <taxon>Brevibacillus</taxon>
    </lineage>
</organism>
<evidence type="ECO:0000256" key="7">
    <source>
        <dbReference type="ARBA" id="ARBA00022833"/>
    </source>
</evidence>
<keyword evidence="5" id="KW-0227">DNA damage</keyword>
<gene>
    <name evidence="10" type="ORF">BP422_06180</name>
</gene>
<evidence type="ECO:0000256" key="4">
    <source>
        <dbReference type="ARBA" id="ARBA00022723"/>
    </source>
</evidence>
<dbReference type="AlphaFoldDB" id="A0A220MF35"/>
<dbReference type="PANTHER" id="PTHR21445">
    <property type="entry name" value="ENDONUCLEASE IV ENDODEOXYRIBONUCLEASE IV"/>
    <property type="match status" value="1"/>
</dbReference>
<dbReference type="SUPFAM" id="SSF51658">
    <property type="entry name" value="Xylose isomerase-like"/>
    <property type="match status" value="1"/>
</dbReference>
<keyword evidence="10" id="KW-0255">Endonuclease</keyword>
<protein>
    <submittedName>
        <fullName evidence="10">Endonuclease IV</fullName>
    </submittedName>
</protein>
<evidence type="ECO:0000313" key="11">
    <source>
        <dbReference type="Proteomes" id="UP000197781"/>
    </source>
</evidence>
<dbReference type="KEGG" id="bfm:BP422_06180"/>
<keyword evidence="6" id="KW-0378">Hydrolase</keyword>
<keyword evidence="8" id="KW-0234">DNA repair</keyword>
<dbReference type="PROSITE" id="PS51432">
    <property type="entry name" value="AP_NUCLEASE_F2_4"/>
    <property type="match status" value="1"/>
</dbReference>
<dbReference type="GO" id="GO:0008081">
    <property type="term" value="F:phosphoric diester hydrolase activity"/>
    <property type="evidence" value="ECO:0007669"/>
    <property type="project" value="TreeGrafter"/>
</dbReference>
<dbReference type="PANTHER" id="PTHR21445:SF0">
    <property type="entry name" value="APURINIC-APYRIMIDINIC ENDONUCLEASE"/>
    <property type="match status" value="1"/>
</dbReference>
<evidence type="ECO:0000256" key="8">
    <source>
        <dbReference type="ARBA" id="ARBA00023204"/>
    </source>
</evidence>
<evidence type="ECO:0000259" key="9">
    <source>
        <dbReference type="Pfam" id="PF01261"/>
    </source>
</evidence>
<dbReference type="CDD" id="cd00019">
    <property type="entry name" value="AP2Ec"/>
    <property type="match status" value="1"/>
</dbReference>
<evidence type="ECO:0000256" key="1">
    <source>
        <dbReference type="ARBA" id="ARBA00001947"/>
    </source>
</evidence>
<dbReference type="PROSITE" id="PS00730">
    <property type="entry name" value="AP_NUCLEASE_F2_2"/>
    <property type="match status" value="1"/>
</dbReference>
<dbReference type="GO" id="GO:0008270">
    <property type="term" value="F:zinc ion binding"/>
    <property type="evidence" value="ECO:0007669"/>
    <property type="project" value="InterPro"/>
</dbReference>
<evidence type="ECO:0000313" key="10">
    <source>
        <dbReference type="EMBL" id="ASJ53170.1"/>
    </source>
</evidence>
<keyword evidence="7" id="KW-0862">Zinc</keyword>
<dbReference type="NCBIfam" id="TIGR00587">
    <property type="entry name" value="nfo"/>
    <property type="match status" value="1"/>
</dbReference>
<dbReference type="GO" id="GO:0003677">
    <property type="term" value="F:DNA binding"/>
    <property type="evidence" value="ECO:0007669"/>
    <property type="project" value="InterPro"/>
</dbReference>
<feature type="domain" description="Xylose isomerase-like TIM barrel" evidence="9">
    <location>
        <begin position="20"/>
        <end position="272"/>
    </location>
</feature>
<comment type="similarity">
    <text evidence="2">Belongs to the AP endonuclease 2 family.</text>
</comment>
<proteinExistence type="inferred from homology"/>
<dbReference type="InterPro" id="IPR036237">
    <property type="entry name" value="Xyl_isomerase-like_sf"/>
</dbReference>
<keyword evidence="4" id="KW-0479">Metal-binding</keyword>
<dbReference type="EMBL" id="CP018145">
    <property type="protein sequence ID" value="ASJ53170.1"/>
    <property type="molecule type" value="Genomic_DNA"/>
</dbReference>
<sequence>MQIGCHVSIRHGYEEAARTAYKEGALSFQFFPKNPRSLGVKHFDARDAERCRAFCQQNGMLSIAHTPYPVNLCVEGQELFAVTVGSVRNDLEIAEACGTLGVVVHFGQYKGADVLTGYKIMIQMVNQILDGWKGKAQLLIENNAGQGNRMGTTLEELTQVRQLFAEPQKVGFCLDTCHAFASGLWKGNDWGEVADRMRELNYFTSLRAVHLNDSVYPSGSFRDRHASIGKGMIGDAAIAAFLQTPELQGLPIVLETARGSEGGHSEEIKHVRLLRDNWQG</sequence>
<accession>A0A220MF35</accession>
<evidence type="ECO:0000256" key="2">
    <source>
        <dbReference type="ARBA" id="ARBA00005340"/>
    </source>
</evidence>
<name>A0A220MF35_9BACL</name>
<dbReference type="InterPro" id="IPR018246">
    <property type="entry name" value="AP_endonuc_F2_Zn_BS"/>
</dbReference>
<reference evidence="10 11" key="1">
    <citation type="submission" date="2016-11" db="EMBL/GenBank/DDBJ databases">
        <authorList>
            <person name="Jaros S."/>
            <person name="Januszkiewicz K."/>
            <person name="Wedrychowicz H."/>
        </authorList>
    </citation>
    <scope>NUCLEOTIDE SEQUENCE [LARGE SCALE GENOMIC DNA]</scope>
    <source>
        <strain evidence="10 11">NF2</strain>
    </source>
</reference>
<dbReference type="Pfam" id="PF01261">
    <property type="entry name" value="AP_endonuc_2"/>
    <property type="match status" value="1"/>
</dbReference>
<dbReference type="InterPro" id="IPR013022">
    <property type="entry name" value="Xyl_isomerase-like_TIM-brl"/>
</dbReference>